<proteinExistence type="predicted"/>
<dbReference type="RefSeq" id="WP_094536725.1">
    <property type="nucleotide sequence ID" value="NZ_JAJGTV010000093.1"/>
</dbReference>
<dbReference type="Proteomes" id="UP000215747">
    <property type="component" value="Unassembled WGS sequence"/>
</dbReference>
<evidence type="ECO:0000313" key="2">
    <source>
        <dbReference type="Proteomes" id="UP000215747"/>
    </source>
</evidence>
<accession>A0A256SUR1</accession>
<reference evidence="2" key="1">
    <citation type="submission" date="2017-05" db="EMBL/GenBank/DDBJ databases">
        <authorList>
            <person name="Lin X.B."/>
            <person name="Stothard P."/>
            <person name="Tasseva G."/>
            <person name="Walter J."/>
        </authorList>
    </citation>
    <scope>NUCLEOTIDE SEQUENCE [LARGE SCALE GENOMIC DNA]</scope>
    <source>
        <strain evidence="2">114h</strain>
    </source>
</reference>
<evidence type="ECO:0000313" key="1">
    <source>
        <dbReference type="EMBL" id="OYS70319.1"/>
    </source>
</evidence>
<name>A0A256SUR1_LIMRT</name>
<comment type="caution">
    <text evidence="1">The sequence shown here is derived from an EMBL/GenBank/DDBJ whole genome shotgun (WGS) entry which is preliminary data.</text>
</comment>
<sequence>MNNEIICPYCGSNKAGKLSPAGDADKFLIVSFSTKRNAVTDSGCTIDLYGCASCHKVWMEDDSISVGK</sequence>
<organism evidence="1 2">
    <name type="scientific">Limosilactobacillus reuteri</name>
    <name type="common">Lactobacillus reuteri</name>
    <dbReference type="NCBI Taxonomy" id="1598"/>
    <lineage>
        <taxon>Bacteria</taxon>
        <taxon>Bacillati</taxon>
        <taxon>Bacillota</taxon>
        <taxon>Bacilli</taxon>
        <taxon>Lactobacillales</taxon>
        <taxon>Lactobacillaceae</taxon>
        <taxon>Limosilactobacillus</taxon>
    </lineage>
</organism>
<dbReference type="AlphaFoldDB" id="A0A256SUR1"/>
<protein>
    <submittedName>
        <fullName evidence="1">Uncharacterized protein</fullName>
    </submittedName>
</protein>
<dbReference type="EMBL" id="NGPL01000017">
    <property type="protein sequence ID" value="OYS70319.1"/>
    <property type="molecule type" value="Genomic_DNA"/>
</dbReference>
<reference evidence="1 2" key="2">
    <citation type="submission" date="2017-09" db="EMBL/GenBank/DDBJ databases">
        <title>Tripartite evolution among Lactobacillus johnsonii, Lactobacillus taiwanensis, Lactobacillus reuteri and their rodent host.</title>
        <authorList>
            <person name="Wang T."/>
            <person name="Knowles S."/>
            <person name="Cheng C."/>
        </authorList>
    </citation>
    <scope>NUCLEOTIDE SEQUENCE [LARGE SCALE GENOMIC DNA]</scope>
    <source>
        <strain evidence="1 2">114h</strain>
    </source>
</reference>
<gene>
    <name evidence="1" type="ORF">CBF96_02550</name>
</gene>